<dbReference type="KEGG" id="tcc:18597564"/>
<dbReference type="PANTHER" id="PTHR15048">
    <property type="entry name" value="STARCH-BINDING DOMAIN-CONTAINING PROTEIN 1"/>
    <property type="match status" value="1"/>
</dbReference>
<dbReference type="SUPFAM" id="SSF49452">
    <property type="entry name" value="Starch-binding domain-like"/>
    <property type="match status" value="1"/>
</dbReference>
<dbReference type="PANTHER" id="PTHR15048:SF0">
    <property type="entry name" value="STARCH-BINDING DOMAIN-CONTAINING PROTEIN 1"/>
    <property type="match status" value="1"/>
</dbReference>
<dbReference type="PROSITE" id="PS51166">
    <property type="entry name" value="CBM20"/>
    <property type="match status" value="1"/>
</dbReference>
<accession>A0AB32WEM2</accession>
<feature type="compositionally biased region" description="Acidic residues" evidence="1">
    <location>
        <begin position="409"/>
        <end position="423"/>
    </location>
</feature>
<feature type="region of interest" description="Disordered" evidence="1">
    <location>
        <begin position="387"/>
        <end position="451"/>
    </location>
</feature>
<evidence type="ECO:0000313" key="4">
    <source>
        <dbReference type="RefSeq" id="XP_017977151.1"/>
    </source>
</evidence>
<feature type="domain" description="CBM20" evidence="2">
    <location>
        <begin position="85"/>
        <end position="187"/>
    </location>
</feature>
<dbReference type="Gramene" id="Tc05v2_t001590.2">
    <property type="protein sequence ID" value="Tc05v2_p001590.2"/>
    <property type="gene ID" value="Tc05v2_g001590"/>
</dbReference>
<dbReference type="AlphaFoldDB" id="A0AB32WEM2"/>
<dbReference type="RefSeq" id="XP_017977151.1">
    <property type="nucleotide sequence ID" value="XM_018121662.1"/>
</dbReference>
<feature type="compositionally biased region" description="Basic and acidic residues" evidence="1">
    <location>
        <begin position="387"/>
        <end position="403"/>
    </location>
</feature>
<sequence>MKTLTSSCSKAIIDKHRDKGLSCFNDLSLNRGEVCLFPSKKLVRIRLLRLLSVQHRPLQPVLSSSSLSPDSQVDFETAETQPAEENPSKTVHVKFQLQKECSFGEHFFIVGDHPMLGIWDPESAIPLNWLKGHVWTVELDIPVRKSIQFKFVLKTSTGNLLWQPGPDRIFKSWETENTIIVSEDWEEAEYQKLIEEEPSANQDGPVLDSEMAIVAENLTPPKEVLVSDMELVSETDSITNLEKEPLQAFSEELATSSGAPSLEEPLAIVAENISYPTENFVANVDNVVLGVKRTDYPNDEALATSNKNHLVAEDLGNIGRVETVQNPATADVEGNLVVHEGSPVLVPGLTPLDTVSTEEANLDEYEKNSITEASIEVNEANYQKMPELDEKQEPEGEPQEEKPTAVSKDEEEPTAVSKDEEEQLDNRHIQSPQLAREQRDPDPFQSDVQWGRKTLKRLLNSLRFL</sequence>
<dbReference type="CDD" id="cd05467">
    <property type="entry name" value="CBM20"/>
    <property type="match status" value="1"/>
</dbReference>
<dbReference type="InterPro" id="IPR002044">
    <property type="entry name" value="CBM20"/>
</dbReference>
<dbReference type="Proteomes" id="UP000694886">
    <property type="component" value="Chromosome 5"/>
</dbReference>
<dbReference type="InterPro" id="IPR013784">
    <property type="entry name" value="Carb-bd-like_fold"/>
</dbReference>
<dbReference type="SMART" id="SM01065">
    <property type="entry name" value="CBM_2"/>
    <property type="match status" value="1"/>
</dbReference>
<dbReference type="GeneID" id="18597564"/>
<dbReference type="Pfam" id="PF00686">
    <property type="entry name" value="CBM_20"/>
    <property type="match status" value="1"/>
</dbReference>
<dbReference type="FunFam" id="2.60.40.10:FF:000552">
    <property type="entry name" value="Related to glucoamylase"/>
    <property type="match status" value="1"/>
</dbReference>
<evidence type="ECO:0000313" key="3">
    <source>
        <dbReference type="Proteomes" id="UP000694886"/>
    </source>
</evidence>
<gene>
    <name evidence="4" type="primary">LOC18597564</name>
</gene>
<dbReference type="InterPro" id="IPR013783">
    <property type="entry name" value="Ig-like_fold"/>
</dbReference>
<feature type="region of interest" description="Disordered" evidence="1">
    <location>
        <begin position="61"/>
        <end position="87"/>
    </location>
</feature>
<evidence type="ECO:0000256" key="1">
    <source>
        <dbReference type="SAM" id="MobiDB-lite"/>
    </source>
</evidence>
<organism evidence="3 4">
    <name type="scientific">Theobroma cacao</name>
    <name type="common">Cacao</name>
    <name type="synonym">Cocoa</name>
    <dbReference type="NCBI Taxonomy" id="3641"/>
    <lineage>
        <taxon>Eukaryota</taxon>
        <taxon>Viridiplantae</taxon>
        <taxon>Streptophyta</taxon>
        <taxon>Embryophyta</taxon>
        <taxon>Tracheophyta</taxon>
        <taxon>Spermatophyta</taxon>
        <taxon>Magnoliopsida</taxon>
        <taxon>eudicotyledons</taxon>
        <taxon>Gunneridae</taxon>
        <taxon>Pentapetalae</taxon>
        <taxon>rosids</taxon>
        <taxon>malvids</taxon>
        <taxon>Malvales</taxon>
        <taxon>Malvaceae</taxon>
        <taxon>Byttnerioideae</taxon>
        <taxon>Theobroma</taxon>
    </lineage>
</organism>
<reference evidence="3" key="1">
    <citation type="journal article" date="1997" name="Nucleic Acids Res.">
        <title>tRNAscan-SE: a program for improved detection of transfer RNA genes in genomic sequence.</title>
        <authorList>
            <person name="Lowe T.M."/>
            <person name="Eddy S.R."/>
        </authorList>
    </citation>
    <scope>NUCLEOTIDE SEQUENCE [LARGE SCALE GENOMIC DNA]</scope>
    <source>
        <strain evidence="3">r\B97-61/B2</strain>
    </source>
</reference>
<protein>
    <submittedName>
        <fullName evidence="4">Uncharacterized protein LOC18597564 isoform X1</fullName>
    </submittedName>
</protein>
<feature type="compositionally biased region" description="Low complexity" evidence="1">
    <location>
        <begin position="61"/>
        <end position="74"/>
    </location>
</feature>
<proteinExistence type="predicted"/>
<name>A0AB32WEM2_THECC</name>
<reference evidence="4" key="2">
    <citation type="submission" date="2025-08" db="UniProtKB">
        <authorList>
            <consortium name="RefSeq"/>
        </authorList>
    </citation>
    <scope>IDENTIFICATION</scope>
</reference>
<dbReference type="GO" id="GO:2001070">
    <property type="term" value="F:starch binding"/>
    <property type="evidence" value="ECO:0007669"/>
    <property type="project" value="InterPro"/>
</dbReference>
<dbReference type="Gene3D" id="2.60.40.10">
    <property type="entry name" value="Immunoglobulins"/>
    <property type="match status" value="1"/>
</dbReference>
<evidence type="ECO:0000259" key="2">
    <source>
        <dbReference type="PROSITE" id="PS51166"/>
    </source>
</evidence>